<keyword evidence="2" id="KW-0963">Cytoplasm</keyword>
<evidence type="ECO:0000313" key="5">
    <source>
        <dbReference type="Proteomes" id="UP000317093"/>
    </source>
</evidence>
<evidence type="ECO:0000313" key="4">
    <source>
        <dbReference type="EMBL" id="QDU64719.1"/>
    </source>
</evidence>
<keyword evidence="5" id="KW-1185">Reference proteome</keyword>
<evidence type="ECO:0000256" key="1">
    <source>
        <dbReference type="ARBA" id="ARBA00008791"/>
    </source>
</evidence>
<dbReference type="RefSeq" id="WP_145263113.1">
    <property type="nucleotide sequence ID" value="NZ_CP036279.1"/>
</dbReference>
<evidence type="ECO:0000259" key="3">
    <source>
        <dbReference type="Pfam" id="PF00582"/>
    </source>
</evidence>
<name>A0A518BCM7_9BACT</name>
<dbReference type="PRINTS" id="PR01438">
    <property type="entry name" value="UNVRSLSTRESS"/>
</dbReference>
<comment type="similarity">
    <text evidence="1 2">Belongs to the universal stress protein A family.</text>
</comment>
<dbReference type="PANTHER" id="PTHR46268:SF22">
    <property type="entry name" value="SENSOR PROTEIN KDPD-RELATED"/>
    <property type="match status" value="1"/>
</dbReference>
<evidence type="ECO:0000256" key="2">
    <source>
        <dbReference type="PIRNR" id="PIRNR006276"/>
    </source>
</evidence>
<dbReference type="PIRSF" id="PIRSF006276">
    <property type="entry name" value="UspA"/>
    <property type="match status" value="1"/>
</dbReference>
<feature type="domain" description="UspA" evidence="3">
    <location>
        <begin position="6"/>
        <end position="147"/>
    </location>
</feature>
<dbReference type="Proteomes" id="UP000317093">
    <property type="component" value="Chromosome"/>
</dbReference>
<dbReference type="PANTHER" id="PTHR46268">
    <property type="entry name" value="STRESS RESPONSE PROTEIN NHAX"/>
    <property type="match status" value="1"/>
</dbReference>
<reference evidence="4 5" key="1">
    <citation type="submission" date="2019-02" db="EMBL/GenBank/DDBJ databases">
        <title>Deep-cultivation of Planctomycetes and their phenomic and genomic characterization uncovers novel biology.</title>
        <authorList>
            <person name="Wiegand S."/>
            <person name="Jogler M."/>
            <person name="Boedeker C."/>
            <person name="Pinto D."/>
            <person name="Vollmers J."/>
            <person name="Rivas-Marin E."/>
            <person name="Kohn T."/>
            <person name="Peeters S.H."/>
            <person name="Heuer A."/>
            <person name="Rast P."/>
            <person name="Oberbeckmann S."/>
            <person name="Bunk B."/>
            <person name="Jeske O."/>
            <person name="Meyerdierks A."/>
            <person name="Storesund J.E."/>
            <person name="Kallscheuer N."/>
            <person name="Luecker S."/>
            <person name="Lage O.M."/>
            <person name="Pohl T."/>
            <person name="Merkel B.J."/>
            <person name="Hornburger P."/>
            <person name="Mueller R.-W."/>
            <person name="Bruemmer F."/>
            <person name="Labrenz M."/>
            <person name="Spormann A.M."/>
            <person name="Op den Camp H."/>
            <person name="Overmann J."/>
            <person name="Amann R."/>
            <person name="Jetten M.S.M."/>
            <person name="Mascher T."/>
            <person name="Medema M.H."/>
            <person name="Devos D.P."/>
            <person name="Kaster A.-K."/>
            <person name="Ovreas L."/>
            <person name="Rohde M."/>
            <person name="Galperin M.Y."/>
            <person name="Jogler C."/>
        </authorList>
    </citation>
    <scope>NUCLEOTIDE SEQUENCE [LARGE SCALE GENOMIC DNA]</scope>
    <source>
        <strain evidence="4 5">Pan216</strain>
    </source>
</reference>
<dbReference type="AlphaFoldDB" id="A0A518BCM7"/>
<dbReference type="InterPro" id="IPR006016">
    <property type="entry name" value="UspA"/>
</dbReference>
<dbReference type="CDD" id="cd00293">
    <property type="entry name" value="USP-like"/>
    <property type="match status" value="1"/>
</dbReference>
<dbReference type="InterPro" id="IPR006015">
    <property type="entry name" value="Universal_stress_UspA"/>
</dbReference>
<protein>
    <recommendedName>
        <fullName evidence="2">Universal stress protein</fullName>
    </recommendedName>
</protein>
<dbReference type="SUPFAM" id="SSF52402">
    <property type="entry name" value="Adenine nucleotide alpha hydrolases-like"/>
    <property type="match status" value="1"/>
</dbReference>
<dbReference type="KEGG" id="knv:Pan216_56100"/>
<dbReference type="InterPro" id="IPR014729">
    <property type="entry name" value="Rossmann-like_a/b/a_fold"/>
</dbReference>
<dbReference type="OrthoDB" id="9788959at2"/>
<dbReference type="Gene3D" id="3.40.50.620">
    <property type="entry name" value="HUPs"/>
    <property type="match status" value="1"/>
</dbReference>
<dbReference type="Pfam" id="PF00582">
    <property type="entry name" value="Usp"/>
    <property type="match status" value="1"/>
</dbReference>
<comment type="subcellular location">
    <subcellularLocation>
        <location evidence="2">Cytoplasm</location>
    </subcellularLocation>
</comment>
<accession>A0A518BCM7</accession>
<dbReference type="GO" id="GO:0005737">
    <property type="term" value="C:cytoplasm"/>
    <property type="evidence" value="ECO:0007669"/>
    <property type="project" value="UniProtKB-SubCell"/>
</dbReference>
<dbReference type="EMBL" id="CP036279">
    <property type="protein sequence ID" value="QDU64719.1"/>
    <property type="molecule type" value="Genomic_DNA"/>
</dbReference>
<sequence length="157" mass="17481">MHIELKRICCPIDFSDAATHSLRYGLTLAQQFGAQLHLLHVVQDIMPTVAEPGMAILPSDELIRNLEAGAKEGLEKAIPEDWEHSVDLLHVVRQGLPFHEICRYAKQEEVDLIILGTHGRSGLAHFLMGSVAERVVRAAPCPVLTVRNPEHEFILPD</sequence>
<gene>
    <name evidence="4" type="ORF">Pan216_56100</name>
</gene>
<proteinExistence type="inferred from homology"/>
<organism evidence="4 5">
    <name type="scientific">Kolteria novifilia</name>
    <dbReference type="NCBI Taxonomy" id="2527975"/>
    <lineage>
        <taxon>Bacteria</taxon>
        <taxon>Pseudomonadati</taxon>
        <taxon>Planctomycetota</taxon>
        <taxon>Planctomycetia</taxon>
        <taxon>Kolteriales</taxon>
        <taxon>Kolteriaceae</taxon>
        <taxon>Kolteria</taxon>
    </lineage>
</organism>